<keyword evidence="1" id="KW-1133">Transmembrane helix</keyword>
<dbReference type="AlphaFoldDB" id="A0A0M0LM54"/>
<dbReference type="NCBIfam" id="NF041002">
    <property type="entry name" value="pilin_ComGF"/>
    <property type="match status" value="1"/>
</dbReference>
<protein>
    <recommendedName>
        <fullName evidence="4">Competence protein ComGF</fullName>
    </recommendedName>
</protein>
<organism evidence="2 3">
    <name type="scientific">Viridibacillus arvi</name>
    <dbReference type="NCBI Taxonomy" id="263475"/>
    <lineage>
        <taxon>Bacteria</taxon>
        <taxon>Bacillati</taxon>
        <taxon>Bacillota</taxon>
        <taxon>Bacilli</taxon>
        <taxon>Bacillales</taxon>
        <taxon>Caryophanaceae</taxon>
        <taxon>Viridibacillus</taxon>
    </lineage>
</organism>
<proteinExistence type="predicted"/>
<keyword evidence="1" id="KW-0812">Transmembrane</keyword>
<dbReference type="EMBL" id="LILB01000001">
    <property type="protein sequence ID" value="KOO52129.1"/>
    <property type="molecule type" value="Genomic_DNA"/>
</dbReference>
<gene>
    <name evidence="2" type="ORF">AMD00_06900</name>
</gene>
<dbReference type="STRING" id="263475.AMD00_06900"/>
<evidence type="ECO:0008006" key="4">
    <source>
        <dbReference type="Google" id="ProtNLM"/>
    </source>
</evidence>
<dbReference type="Pfam" id="PF15980">
    <property type="entry name" value="ComGF"/>
    <property type="match status" value="1"/>
</dbReference>
<keyword evidence="3" id="KW-1185">Reference proteome</keyword>
<accession>A0A0M0LM54</accession>
<dbReference type="RefSeq" id="WP_053416306.1">
    <property type="nucleotide sequence ID" value="NZ_JBCMHV010000003.1"/>
</dbReference>
<dbReference type="GeneID" id="301135830"/>
<comment type="caution">
    <text evidence="2">The sequence shown here is derived from an EMBL/GenBank/DDBJ whole genome shotgun (WGS) entry which is preliminary data.</text>
</comment>
<feature type="transmembrane region" description="Helical" evidence="1">
    <location>
        <begin position="20"/>
        <end position="41"/>
    </location>
</feature>
<dbReference type="Proteomes" id="UP000036867">
    <property type="component" value="Unassembled WGS sequence"/>
</dbReference>
<sequence>MYSAIKRLIKNHSGYTLADALLQLLVLMLFSQLFMFFYPWYEESNKTFHQRQEIEWELFTYDLQSYLLDIKTIGLGANANLHIGRDNRSFSINRSSAVVRLQKEGQGNEPMLMNVYEIQFFIDANRTTLTTKVLFTNGLRKEKDFVITYVKE</sequence>
<name>A0A0M0LM54_9BACL</name>
<evidence type="ECO:0000256" key="1">
    <source>
        <dbReference type="SAM" id="Phobius"/>
    </source>
</evidence>
<evidence type="ECO:0000313" key="2">
    <source>
        <dbReference type="EMBL" id="KOO52129.1"/>
    </source>
</evidence>
<keyword evidence="1" id="KW-0472">Membrane</keyword>
<dbReference type="InterPro" id="IPR016977">
    <property type="entry name" value="ComGF"/>
</dbReference>
<evidence type="ECO:0000313" key="3">
    <source>
        <dbReference type="Proteomes" id="UP000036867"/>
    </source>
</evidence>
<reference evidence="3" key="1">
    <citation type="submission" date="2015-08" db="EMBL/GenBank/DDBJ databases">
        <title>Fjat-10028 dsm 16317.</title>
        <authorList>
            <person name="Liu B."/>
            <person name="Wang J."/>
            <person name="Zhu Y."/>
            <person name="Liu G."/>
            <person name="Chen Q."/>
            <person name="Chen Z."/>
            <person name="Lan J."/>
            <person name="Che J."/>
            <person name="Ge C."/>
            <person name="Shi H."/>
            <person name="Pan Z."/>
            <person name="Liu X."/>
        </authorList>
    </citation>
    <scope>NUCLEOTIDE SEQUENCE [LARGE SCALE GENOMIC DNA]</scope>
    <source>
        <strain evidence="3">DSM 16317</strain>
    </source>
</reference>
<dbReference type="OrthoDB" id="2361316at2"/>